<dbReference type="EMBL" id="MHIS01000002">
    <property type="protein sequence ID" value="OGY56983.1"/>
    <property type="molecule type" value="Genomic_DNA"/>
</dbReference>
<accession>A0A1G1YXA5</accession>
<dbReference type="InterPro" id="IPR036249">
    <property type="entry name" value="Thioredoxin-like_sf"/>
</dbReference>
<evidence type="ECO:0008006" key="4">
    <source>
        <dbReference type="Google" id="ProtNLM"/>
    </source>
</evidence>
<dbReference type="PANTHER" id="PTHR34573:SF1">
    <property type="entry name" value="VITAMIN K EPOXIDE REDUCTASE DOMAIN-CONTAINING PROTEIN"/>
    <property type="match status" value="1"/>
</dbReference>
<keyword evidence="1" id="KW-0812">Transmembrane</keyword>
<evidence type="ECO:0000256" key="1">
    <source>
        <dbReference type="SAM" id="Phobius"/>
    </source>
</evidence>
<dbReference type="Proteomes" id="UP000178179">
    <property type="component" value="Unassembled WGS sequence"/>
</dbReference>
<reference evidence="2 3" key="1">
    <citation type="journal article" date="2016" name="Nat. Commun.">
        <title>Thousands of microbial genomes shed light on interconnected biogeochemical processes in an aquifer system.</title>
        <authorList>
            <person name="Anantharaman K."/>
            <person name="Brown C.T."/>
            <person name="Hug L.A."/>
            <person name="Sharon I."/>
            <person name="Castelle C.J."/>
            <person name="Probst A.J."/>
            <person name="Thomas B.C."/>
            <person name="Singh A."/>
            <person name="Wilkins M.J."/>
            <person name="Karaoz U."/>
            <person name="Brodie E.L."/>
            <person name="Williams K.H."/>
            <person name="Hubbard S.S."/>
            <person name="Banfield J.F."/>
        </authorList>
    </citation>
    <scope>NUCLEOTIDE SEQUENCE [LARGE SCALE GENOMIC DNA]</scope>
</reference>
<dbReference type="SUPFAM" id="SSF52833">
    <property type="entry name" value="Thioredoxin-like"/>
    <property type="match status" value="1"/>
</dbReference>
<sequence>MKNRQKNLLYWGIAILVVAGIVGGLIYYSNQPAPLDELAKCLGEKGATFYGAYWCPVCNKQKTTFGRSAQYLPYTECSDPGTRNQNELCANAKIEAYPTWEFANGERMTGALSLTQLSEKTGCALPQ</sequence>
<gene>
    <name evidence="2" type="ORF">A2119_01195</name>
</gene>
<evidence type="ECO:0000313" key="3">
    <source>
        <dbReference type="Proteomes" id="UP000178179"/>
    </source>
</evidence>
<proteinExistence type="predicted"/>
<keyword evidence="1" id="KW-0472">Membrane</keyword>
<dbReference type="Gene3D" id="3.40.30.10">
    <property type="entry name" value="Glutaredoxin"/>
    <property type="match status" value="1"/>
</dbReference>
<keyword evidence="1" id="KW-1133">Transmembrane helix</keyword>
<organism evidence="2 3">
    <name type="scientific">Candidatus Colwellbacteria bacterium GWA2_46_10</name>
    <dbReference type="NCBI Taxonomy" id="1797684"/>
    <lineage>
        <taxon>Bacteria</taxon>
        <taxon>Candidatus Colwelliibacteriota</taxon>
    </lineage>
</organism>
<protein>
    <recommendedName>
        <fullName evidence="4">Thioredoxin domain-containing protein</fullName>
    </recommendedName>
</protein>
<feature type="transmembrane region" description="Helical" evidence="1">
    <location>
        <begin position="7"/>
        <end position="28"/>
    </location>
</feature>
<name>A0A1G1YXA5_9BACT</name>
<dbReference type="AlphaFoldDB" id="A0A1G1YXA5"/>
<evidence type="ECO:0000313" key="2">
    <source>
        <dbReference type="EMBL" id="OGY56983.1"/>
    </source>
</evidence>
<dbReference type="PANTHER" id="PTHR34573">
    <property type="entry name" value="VKC DOMAIN-CONTAINING PROTEIN"/>
    <property type="match status" value="1"/>
</dbReference>
<comment type="caution">
    <text evidence="2">The sequence shown here is derived from an EMBL/GenBank/DDBJ whole genome shotgun (WGS) entry which is preliminary data.</text>
</comment>